<name>A0AA36H3K6_CYLNA</name>
<feature type="chain" id="PRO_5041316936" evidence="2">
    <location>
        <begin position="18"/>
        <end position="87"/>
    </location>
</feature>
<feature type="region of interest" description="Disordered" evidence="1">
    <location>
        <begin position="19"/>
        <end position="87"/>
    </location>
</feature>
<proteinExistence type="predicted"/>
<feature type="compositionally biased region" description="Polar residues" evidence="1">
    <location>
        <begin position="76"/>
        <end position="87"/>
    </location>
</feature>
<keyword evidence="2" id="KW-0732">Signal</keyword>
<evidence type="ECO:0000256" key="2">
    <source>
        <dbReference type="SAM" id="SignalP"/>
    </source>
</evidence>
<accession>A0AA36H3K6</accession>
<keyword evidence="4" id="KW-1185">Reference proteome</keyword>
<evidence type="ECO:0000313" key="3">
    <source>
        <dbReference type="EMBL" id="CAJ0603317.1"/>
    </source>
</evidence>
<dbReference type="Proteomes" id="UP001176961">
    <property type="component" value="Unassembled WGS sequence"/>
</dbReference>
<evidence type="ECO:0000256" key="1">
    <source>
        <dbReference type="SAM" id="MobiDB-lite"/>
    </source>
</evidence>
<gene>
    <name evidence="3" type="ORF">CYNAS_LOCUS15300</name>
</gene>
<organism evidence="3 4">
    <name type="scientific">Cylicocyclus nassatus</name>
    <name type="common">Nematode worm</name>
    <dbReference type="NCBI Taxonomy" id="53992"/>
    <lineage>
        <taxon>Eukaryota</taxon>
        <taxon>Metazoa</taxon>
        <taxon>Ecdysozoa</taxon>
        <taxon>Nematoda</taxon>
        <taxon>Chromadorea</taxon>
        <taxon>Rhabditida</taxon>
        <taxon>Rhabditina</taxon>
        <taxon>Rhabditomorpha</taxon>
        <taxon>Strongyloidea</taxon>
        <taxon>Strongylidae</taxon>
        <taxon>Cylicocyclus</taxon>
    </lineage>
</organism>
<sequence>MRSLLIWIITLLPLVKASQERATQPSEMSGASAQASRPYRVEVASPHPFARQIGPPLSGKQIITPVPKVSSDKLSQHSYGKQDSLQN</sequence>
<feature type="compositionally biased region" description="Polar residues" evidence="1">
    <location>
        <begin position="20"/>
        <end position="35"/>
    </location>
</feature>
<dbReference type="EMBL" id="CATQJL010000305">
    <property type="protein sequence ID" value="CAJ0603317.1"/>
    <property type="molecule type" value="Genomic_DNA"/>
</dbReference>
<reference evidence="3" key="1">
    <citation type="submission" date="2023-07" db="EMBL/GenBank/DDBJ databases">
        <authorList>
            <consortium name="CYATHOMIX"/>
        </authorList>
    </citation>
    <scope>NUCLEOTIDE SEQUENCE</scope>
    <source>
        <strain evidence="3">N/A</strain>
    </source>
</reference>
<feature type="signal peptide" evidence="2">
    <location>
        <begin position="1"/>
        <end position="17"/>
    </location>
</feature>
<evidence type="ECO:0000313" key="4">
    <source>
        <dbReference type="Proteomes" id="UP001176961"/>
    </source>
</evidence>
<dbReference type="AlphaFoldDB" id="A0AA36H3K6"/>
<comment type="caution">
    <text evidence="3">The sequence shown here is derived from an EMBL/GenBank/DDBJ whole genome shotgun (WGS) entry which is preliminary data.</text>
</comment>
<protein>
    <submittedName>
        <fullName evidence="3">Uncharacterized protein</fullName>
    </submittedName>
</protein>